<name>H2AVF2_KAZAF</name>
<dbReference type="GO" id="GO:0005730">
    <property type="term" value="C:nucleolus"/>
    <property type="evidence" value="ECO:0007669"/>
    <property type="project" value="EnsemblFungi"/>
</dbReference>
<keyword evidence="3 9" id="KW-0507">mRNA processing</keyword>
<dbReference type="GO" id="GO:0006364">
    <property type="term" value="P:rRNA processing"/>
    <property type="evidence" value="ECO:0007669"/>
    <property type="project" value="EnsemblFungi"/>
</dbReference>
<dbReference type="FunCoup" id="H2AVF2">
    <property type="interactions" value="492"/>
</dbReference>
<dbReference type="GO" id="GO:0005688">
    <property type="term" value="C:U6 snRNP"/>
    <property type="evidence" value="ECO:0007669"/>
    <property type="project" value="UniProtKB-UniRule"/>
</dbReference>
<dbReference type="GO" id="GO:0000398">
    <property type="term" value="P:mRNA splicing, via spliceosome"/>
    <property type="evidence" value="ECO:0007669"/>
    <property type="project" value="UniProtKB-UniRule"/>
</dbReference>
<dbReference type="GO" id="GO:0046540">
    <property type="term" value="C:U4/U6 x U5 tri-snRNP complex"/>
    <property type="evidence" value="ECO:0007669"/>
    <property type="project" value="UniProtKB-UniRule"/>
</dbReference>
<dbReference type="RefSeq" id="XP_003957487.1">
    <property type="nucleotide sequence ID" value="XM_003957438.1"/>
</dbReference>
<dbReference type="PANTHER" id="PTHR15588:SF9">
    <property type="entry name" value="U6 SNRNA-ASSOCIATED SM-LIKE PROTEIN LSM8"/>
    <property type="match status" value="1"/>
</dbReference>
<evidence type="ECO:0000313" key="12">
    <source>
        <dbReference type="Proteomes" id="UP000005220"/>
    </source>
</evidence>
<dbReference type="AlphaFoldDB" id="H2AVF2"/>
<dbReference type="Proteomes" id="UP000005220">
    <property type="component" value="Chromosome 5"/>
</dbReference>
<evidence type="ECO:0000256" key="7">
    <source>
        <dbReference type="ARBA" id="ARBA00023242"/>
    </source>
</evidence>
<keyword evidence="4 9" id="KW-0747">Spliceosome</keyword>
<keyword evidence="7 9" id="KW-0539">Nucleus</keyword>
<feature type="domain" description="Sm" evidence="10">
    <location>
        <begin position="1"/>
        <end position="72"/>
    </location>
</feature>
<dbReference type="InterPro" id="IPR044642">
    <property type="entry name" value="PTHR15588"/>
</dbReference>
<comment type="similarity">
    <text evidence="2 9">Belongs to the snRNP Sm proteins family.</text>
</comment>
<sequence length="107" mass="11850">MSPLLKEYLNKKVVIVTTEGQCVIGTLEGFDKSTNLLLSSVYERFAKPEDITSQVQILRGSEVVLCGLYDDKADLFGGTGGNVPSLKDTKNKVKDEHLIWFKVGRSK</sequence>
<dbReference type="InterPro" id="IPR010920">
    <property type="entry name" value="LSM_dom_sf"/>
</dbReference>
<dbReference type="OrthoDB" id="422364at2759"/>
<organism evidence="11 12">
    <name type="scientific">Kazachstania africana (strain ATCC 22294 / BCRC 22015 / CBS 2517 / CECT 1963 / NBRC 1671 / NRRL Y-8276)</name>
    <name type="common">Yeast</name>
    <name type="synonym">Kluyveromyces africanus</name>
    <dbReference type="NCBI Taxonomy" id="1071382"/>
    <lineage>
        <taxon>Eukaryota</taxon>
        <taxon>Fungi</taxon>
        <taxon>Dikarya</taxon>
        <taxon>Ascomycota</taxon>
        <taxon>Saccharomycotina</taxon>
        <taxon>Saccharomycetes</taxon>
        <taxon>Saccharomycetales</taxon>
        <taxon>Saccharomycetaceae</taxon>
        <taxon>Kazachstania</taxon>
    </lineage>
</organism>
<dbReference type="GO" id="GO:0008033">
    <property type="term" value="P:tRNA processing"/>
    <property type="evidence" value="ECO:0007669"/>
    <property type="project" value="EnsemblFungi"/>
</dbReference>
<keyword evidence="5 9" id="KW-0694">RNA-binding</keyword>
<dbReference type="Pfam" id="PF01423">
    <property type="entry name" value="LSM"/>
    <property type="match status" value="1"/>
</dbReference>
<evidence type="ECO:0000256" key="8">
    <source>
        <dbReference type="ARBA" id="ARBA00023274"/>
    </source>
</evidence>
<dbReference type="GO" id="GO:0071011">
    <property type="term" value="C:precatalytic spliceosome"/>
    <property type="evidence" value="ECO:0007669"/>
    <property type="project" value="TreeGrafter"/>
</dbReference>
<evidence type="ECO:0000256" key="2">
    <source>
        <dbReference type="ARBA" id="ARBA00006850"/>
    </source>
</evidence>
<dbReference type="SMART" id="SM00651">
    <property type="entry name" value="Sm"/>
    <property type="match status" value="1"/>
</dbReference>
<dbReference type="CDD" id="cd01727">
    <property type="entry name" value="LSm8"/>
    <property type="match status" value="1"/>
</dbReference>
<dbReference type="InterPro" id="IPR034103">
    <property type="entry name" value="Lsm8"/>
</dbReference>
<reference evidence="11 12" key="1">
    <citation type="journal article" date="2011" name="Proc. Natl. Acad. Sci. U.S.A.">
        <title>Evolutionary erosion of yeast sex chromosomes by mating-type switching accidents.</title>
        <authorList>
            <person name="Gordon J.L."/>
            <person name="Armisen D."/>
            <person name="Proux-Wera E."/>
            <person name="Oheigeartaigh S.S."/>
            <person name="Byrne K.P."/>
            <person name="Wolfe K.H."/>
        </authorList>
    </citation>
    <scope>NUCLEOTIDE SEQUENCE [LARGE SCALE GENOMIC DNA]</scope>
    <source>
        <strain evidence="12">ATCC 22294 / BCRC 22015 / CBS 2517 / CECT 1963 / NBRC 1671 / NRRL Y-8276</strain>
    </source>
</reference>
<dbReference type="EMBL" id="HE650825">
    <property type="protein sequence ID" value="CCF58352.1"/>
    <property type="molecule type" value="Genomic_DNA"/>
</dbReference>
<dbReference type="STRING" id="1071382.H2AVF2"/>
<comment type="subunit">
    <text evidence="9">LSm subunits form a heteromer with a doughnut shape.</text>
</comment>
<dbReference type="InterPro" id="IPR047575">
    <property type="entry name" value="Sm"/>
</dbReference>
<evidence type="ECO:0000256" key="1">
    <source>
        <dbReference type="ARBA" id="ARBA00004123"/>
    </source>
</evidence>
<evidence type="ECO:0000256" key="5">
    <source>
        <dbReference type="ARBA" id="ARBA00022884"/>
    </source>
</evidence>
<proteinExistence type="inferred from homology"/>
<comment type="function">
    <text evidence="9">Plays role in pre-mRNA splicing as component of the U4/U6-U5 tri-snRNP complex that is involved in spliceosome assembly, and as component of the precatalytic spliceosome (spliceosome B complex). The heptameric LSM2-8 complex binds specifically to the 3'-terminal U-tract of U6 snRNA.</text>
</comment>
<evidence type="ECO:0000256" key="4">
    <source>
        <dbReference type="ARBA" id="ARBA00022728"/>
    </source>
</evidence>
<dbReference type="eggNOG" id="KOG1784">
    <property type="taxonomic scope" value="Eukaryota"/>
</dbReference>
<keyword evidence="8 9" id="KW-0687">Ribonucleoprotein</keyword>
<keyword evidence="12" id="KW-1185">Reference proteome</keyword>
<keyword evidence="6 9" id="KW-0508">mRNA splicing</keyword>
<protein>
    <recommendedName>
        <fullName evidence="9">LSM2-LSM8 complex subunit LSM8</fullName>
    </recommendedName>
</protein>
<evidence type="ECO:0000256" key="6">
    <source>
        <dbReference type="ARBA" id="ARBA00023187"/>
    </source>
</evidence>
<gene>
    <name evidence="11" type="primary">KAFR0E01990</name>
    <name evidence="9" type="synonym">LSM8</name>
    <name evidence="11" type="ORF">KAFR_0E01990</name>
</gene>
<dbReference type="InParanoid" id="H2AVF2"/>
<accession>H2AVF2</accession>
<dbReference type="HOGENOM" id="CLU_076902_8_1_1"/>
<dbReference type="Gene3D" id="2.30.30.100">
    <property type="match status" value="1"/>
</dbReference>
<evidence type="ECO:0000256" key="3">
    <source>
        <dbReference type="ARBA" id="ARBA00022664"/>
    </source>
</evidence>
<comment type="subcellular location">
    <subcellularLocation>
        <location evidence="1 9">Nucleus</location>
    </subcellularLocation>
</comment>
<dbReference type="SUPFAM" id="SSF50182">
    <property type="entry name" value="Sm-like ribonucleoproteins"/>
    <property type="match status" value="1"/>
</dbReference>
<dbReference type="InterPro" id="IPR001163">
    <property type="entry name" value="Sm_dom_euk/arc"/>
</dbReference>
<evidence type="ECO:0000256" key="9">
    <source>
        <dbReference type="RuleBase" id="RU365048"/>
    </source>
</evidence>
<dbReference type="GO" id="GO:0003729">
    <property type="term" value="F:mRNA binding"/>
    <property type="evidence" value="ECO:0007669"/>
    <property type="project" value="TreeGrafter"/>
</dbReference>
<evidence type="ECO:0000259" key="10">
    <source>
        <dbReference type="PROSITE" id="PS52002"/>
    </source>
</evidence>
<evidence type="ECO:0000313" key="11">
    <source>
        <dbReference type="EMBL" id="CCF58352.1"/>
    </source>
</evidence>
<dbReference type="PROSITE" id="PS52002">
    <property type="entry name" value="SM"/>
    <property type="match status" value="1"/>
</dbReference>
<dbReference type="GeneID" id="13883010"/>
<dbReference type="PANTHER" id="PTHR15588">
    <property type="entry name" value="LSM1"/>
    <property type="match status" value="1"/>
</dbReference>
<dbReference type="KEGG" id="kaf:KAFR_0E01990"/>